<dbReference type="Proteomes" id="UP000311605">
    <property type="component" value="Unassembled WGS sequence"/>
</dbReference>
<dbReference type="Gene3D" id="2.40.50.90">
    <property type="match status" value="1"/>
</dbReference>
<name>A0A5C4XD59_9HYPH</name>
<comment type="caution">
    <text evidence="1">The sequence shown here is derived from an EMBL/GenBank/DDBJ whole genome shotgun (WGS) entry which is preliminary data.</text>
</comment>
<dbReference type="OrthoDB" id="8126240at2"/>
<proteinExistence type="predicted"/>
<reference evidence="1 2" key="1">
    <citation type="submission" date="2019-06" db="EMBL/GenBank/DDBJ databases">
        <title>The draft genome of Rhizobium smilacinae PTYR-5.</title>
        <authorList>
            <person name="Liu L."/>
            <person name="Li L."/>
            <person name="Zhang X."/>
        </authorList>
    </citation>
    <scope>NUCLEOTIDE SEQUENCE [LARGE SCALE GENOMIC DNA]</scope>
    <source>
        <strain evidence="1 2">PTYR-5</strain>
    </source>
</reference>
<evidence type="ECO:0000313" key="1">
    <source>
        <dbReference type="EMBL" id="TNM60324.1"/>
    </source>
</evidence>
<keyword evidence="2" id="KW-1185">Reference proteome</keyword>
<protein>
    <submittedName>
        <fullName evidence="1">Thermonuclease family protein</fullName>
    </submittedName>
</protein>
<dbReference type="InterPro" id="IPR035437">
    <property type="entry name" value="SNase_OB-fold_sf"/>
</dbReference>
<sequence>MFIFTIFASGLYASIYLLPSITSDGAHAGQPVSRPITMIQATQAEFDLTSSERATSLLAPFPTTAQFETGDTWVSDGRRYRLYGIQSCLRGTRVTAANGMARDCGELNIIMTQAIIRDTRPVCETVNDIDQNNAVVVCQTTTGEHRYDLATYLIAQGWGFAAFDDSGQLVVPGYRVAEDSARSARAGLWASSDLPHPISVLQQQGDGQR</sequence>
<organism evidence="1 2">
    <name type="scientific">Aliirhizobium smilacinae</name>
    <dbReference type="NCBI Taxonomy" id="1395944"/>
    <lineage>
        <taxon>Bacteria</taxon>
        <taxon>Pseudomonadati</taxon>
        <taxon>Pseudomonadota</taxon>
        <taxon>Alphaproteobacteria</taxon>
        <taxon>Hyphomicrobiales</taxon>
        <taxon>Rhizobiaceae</taxon>
        <taxon>Aliirhizobium</taxon>
    </lineage>
</organism>
<evidence type="ECO:0000313" key="2">
    <source>
        <dbReference type="Proteomes" id="UP000311605"/>
    </source>
</evidence>
<dbReference type="AlphaFoldDB" id="A0A5C4XD59"/>
<gene>
    <name evidence="1" type="ORF">FHP24_26380</name>
</gene>
<accession>A0A5C4XD59</accession>
<dbReference type="SUPFAM" id="SSF50199">
    <property type="entry name" value="Staphylococcal nuclease"/>
    <property type="match status" value="1"/>
</dbReference>
<dbReference type="EMBL" id="VDMN01000009">
    <property type="protein sequence ID" value="TNM60324.1"/>
    <property type="molecule type" value="Genomic_DNA"/>
</dbReference>
<dbReference type="RefSeq" id="WP_139679223.1">
    <property type="nucleotide sequence ID" value="NZ_VDMN01000009.1"/>
</dbReference>